<evidence type="ECO:0000313" key="13">
    <source>
        <dbReference type="EMBL" id="MBO0333072.1"/>
    </source>
</evidence>
<dbReference type="EC" id="2.8.1.12" evidence="3"/>
<dbReference type="PANTHER" id="PTHR23404">
    <property type="entry name" value="MOLYBDOPTERIN SYNTHASE RELATED"/>
    <property type="match status" value="1"/>
</dbReference>
<dbReference type="RefSeq" id="WP_207043126.1">
    <property type="nucleotide sequence ID" value="NZ_JAFLNC010000002.1"/>
</dbReference>
<gene>
    <name evidence="13" type="primary">moaE</name>
    <name evidence="13" type="ORF">J0X12_05585</name>
</gene>
<evidence type="ECO:0000256" key="8">
    <source>
        <dbReference type="ARBA" id="ARBA00029745"/>
    </source>
</evidence>
<keyword evidence="13" id="KW-0808">Transferase</keyword>
<comment type="caution">
    <text evidence="13">The sequence shown here is derived from an EMBL/GenBank/DDBJ whole genome shotgun (WGS) entry which is preliminary data.</text>
</comment>
<name>A0ABS3F565_9PROT</name>
<dbReference type="Proteomes" id="UP000664761">
    <property type="component" value="Unassembled WGS sequence"/>
</dbReference>
<keyword evidence="14" id="KW-1185">Reference proteome</keyword>
<evidence type="ECO:0000256" key="7">
    <source>
        <dbReference type="ARBA" id="ARBA00026066"/>
    </source>
</evidence>
<comment type="pathway">
    <text evidence="1">Cofactor biosynthesis; molybdopterin biosynthesis.</text>
</comment>
<comment type="function">
    <text evidence="6">Converts molybdopterin precursor Z into molybdopterin. This requires the incorporation of two sulfur atoms into precursor Z to generate a dithiolene group. The sulfur is provided by MoaD.</text>
</comment>
<comment type="subunit">
    <text evidence="7">Heterotetramer of 2 MoaD subunits and 2 MoaE subunits. Also stable as homodimer. The enzyme changes between these two forms during catalysis.</text>
</comment>
<dbReference type="GO" id="GO:0030366">
    <property type="term" value="F:molybdopterin synthase activity"/>
    <property type="evidence" value="ECO:0007669"/>
    <property type="project" value="UniProtKB-EC"/>
</dbReference>
<proteinExistence type="inferred from homology"/>
<organism evidence="13 14">
    <name type="scientific">Sneathiella sedimenti</name>
    <dbReference type="NCBI Taxonomy" id="2816034"/>
    <lineage>
        <taxon>Bacteria</taxon>
        <taxon>Pseudomonadati</taxon>
        <taxon>Pseudomonadota</taxon>
        <taxon>Alphaproteobacteria</taxon>
        <taxon>Sneathiellales</taxon>
        <taxon>Sneathiellaceae</taxon>
        <taxon>Sneathiella</taxon>
    </lineage>
</organism>
<evidence type="ECO:0000256" key="5">
    <source>
        <dbReference type="ARBA" id="ARBA00023150"/>
    </source>
</evidence>
<evidence type="ECO:0000256" key="9">
    <source>
        <dbReference type="ARBA" id="ARBA00030407"/>
    </source>
</evidence>
<evidence type="ECO:0000256" key="11">
    <source>
        <dbReference type="ARBA" id="ARBA00032474"/>
    </source>
</evidence>
<evidence type="ECO:0000256" key="10">
    <source>
        <dbReference type="ARBA" id="ARBA00030781"/>
    </source>
</evidence>
<comment type="catalytic activity">
    <reaction evidence="12">
        <text>2 [molybdopterin-synthase sulfur-carrier protein]-C-terminal-Gly-aminoethanethioate + cyclic pyranopterin phosphate + H2O = molybdopterin + 2 [molybdopterin-synthase sulfur-carrier protein]-C-terminal Gly-Gly + 2 H(+)</text>
        <dbReference type="Rhea" id="RHEA:26333"/>
        <dbReference type="Rhea" id="RHEA-COMP:12202"/>
        <dbReference type="Rhea" id="RHEA-COMP:19907"/>
        <dbReference type="ChEBI" id="CHEBI:15377"/>
        <dbReference type="ChEBI" id="CHEBI:15378"/>
        <dbReference type="ChEBI" id="CHEBI:58698"/>
        <dbReference type="ChEBI" id="CHEBI:59648"/>
        <dbReference type="ChEBI" id="CHEBI:90778"/>
        <dbReference type="ChEBI" id="CHEBI:232372"/>
        <dbReference type="EC" id="2.8.1.12"/>
    </reaction>
</comment>
<dbReference type="NCBIfam" id="NF007959">
    <property type="entry name" value="PRK10678.1"/>
    <property type="match status" value="1"/>
</dbReference>
<dbReference type="CDD" id="cd00756">
    <property type="entry name" value="MoaE"/>
    <property type="match status" value="1"/>
</dbReference>
<dbReference type="InterPro" id="IPR036563">
    <property type="entry name" value="MoaE_sf"/>
</dbReference>
<accession>A0ABS3F565</accession>
<dbReference type="SUPFAM" id="SSF54690">
    <property type="entry name" value="Molybdopterin synthase subunit MoaE"/>
    <property type="match status" value="1"/>
</dbReference>
<evidence type="ECO:0000313" key="14">
    <source>
        <dbReference type="Proteomes" id="UP000664761"/>
    </source>
</evidence>
<comment type="similarity">
    <text evidence="2">Belongs to the MoaE family.</text>
</comment>
<evidence type="ECO:0000256" key="4">
    <source>
        <dbReference type="ARBA" id="ARBA00013858"/>
    </source>
</evidence>
<dbReference type="InterPro" id="IPR003448">
    <property type="entry name" value="Mopterin_biosynth_MoaE"/>
</dbReference>
<evidence type="ECO:0000256" key="2">
    <source>
        <dbReference type="ARBA" id="ARBA00005426"/>
    </source>
</evidence>
<evidence type="ECO:0000256" key="6">
    <source>
        <dbReference type="ARBA" id="ARBA00025448"/>
    </source>
</evidence>
<evidence type="ECO:0000256" key="3">
    <source>
        <dbReference type="ARBA" id="ARBA00011950"/>
    </source>
</evidence>
<dbReference type="Gene3D" id="3.90.1170.40">
    <property type="entry name" value="Molybdopterin biosynthesis MoaE subunit"/>
    <property type="match status" value="1"/>
</dbReference>
<keyword evidence="5" id="KW-0501">Molybdenum cofactor biosynthesis</keyword>
<reference evidence="13 14" key="1">
    <citation type="submission" date="2021-03" db="EMBL/GenBank/DDBJ databases">
        <title>Sneathiella sp. CAU 1612 isolated from Kang Won-do.</title>
        <authorList>
            <person name="Kim W."/>
        </authorList>
    </citation>
    <scope>NUCLEOTIDE SEQUENCE [LARGE SCALE GENOMIC DNA]</scope>
    <source>
        <strain evidence="13 14">CAU 1612</strain>
    </source>
</reference>
<dbReference type="Pfam" id="PF02391">
    <property type="entry name" value="MoaE"/>
    <property type="match status" value="1"/>
</dbReference>
<evidence type="ECO:0000256" key="12">
    <source>
        <dbReference type="ARBA" id="ARBA00049878"/>
    </source>
</evidence>
<dbReference type="EMBL" id="JAFLNC010000002">
    <property type="protein sequence ID" value="MBO0333072.1"/>
    <property type="molecule type" value="Genomic_DNA"/>
</dbReference>
<protein>
    <recommendedName>
        <fullName evidence="4">Molybdopterin synthase catalytic subunit</fullName>
        <ecNumber evidence="3">2.8.1.12</ecNumber>
    </recommendedName>
    <alternativeName>
        <fullName evidence="10">MPT synthase subunit 2</fullName>
    </alternativeName>
    <alternativeName>
        <fullName evidence="8">Molybdenum cofactor biosynthesis protein E</fullName>
    </alternativeName>
    <alternativeName>
        <fullName evidence="9">Molybdopterin-converting factor large subunit</fullName>
    </alternativeName>
    <alternativeName>
        <fullName evidence="11">Molybdopterin-converting factor subunit 2</fullName>
    </alternativeName>
</protein>
<sequence length="152" mass="17227">MIRVQRDIFDIGEEIEALTTGRTDIGAVVSFTGLVRDINDGNDVTGLSLEHYPGMTERELAKIEKEARSRWDLQASLIIHRYGEMALGEPIVLVVTASPHRHDAFEAAHFLMDWLKTKAPFWKQEMTADGDTSWVKERESDVKAAKRWTTNA</sequence>
<evidence type="ECO:0000256" key="1">
    <source>
        <dbReference type="ARBA" id="ARBA00005046"/>
    </source>
</evidence>